<evidence type="ECO:0000256" key="14">
    <source>
        <dbReference type="RuleBase" id="RU000590"/>
    </source>
</evidence>
<feature type="domain" description="Aminopeptidase P N-terminal" evidence="16">
    <location>
        <begin position="72"/>
        <end position="203"/>
    </location>
</feature>
<keyword evidence="11" id="KW-0464">Manganese</keyword>
<dbReference type="GO" id="GO:0006508">
    <property type="term" value="P:proteolysis"/>
    <property type="evidence" value="ECO:0007669"/>
    <property type="project" value="TreeGrafter"/>
</dbReference>
<evidence type="ECO:0000256" key="7">
    <source>
        <dbReference type="ARBA" id="ARBA00022670"/>
    </source>
</evidence>
<dbReference type="Pfam" id="PF00557">
    <property type="entry name" value="Peptidase_M24"/>
    <property type="match status" value="2"/>
</dbReference>
<dbReference type="PANTHER" id="PTHR43226">
    <property type="entry name" value="XAA-PRO AMINOPEPTIDASE 3"/>
    <property type="match status" value="1"/>
</dbReference>
<protein>
    <recommendedName>
        <fullName evidence="5">Xaa-Pro aminopeptidase</fullName>
        <ecNumber evidence="5">3.4.11.9</ecNumber>
    </recommendedName>
    <alternativeName>
        <fullName evidence="12">Aminoacylproline aminopeptidase</fullName>
    </alternativeName>
    <alternativeName>
        <fullName evidence="13">Prolidase</fullName>
    </alternativeName>
</protein>
<dbReference type="Gene3D" id="3.90.230.10">
    <property type="entry name" value="Creatinase/methionine aminopeptidase superfamily"/>
    <property type="match status" value="1"/>
</dbReference>
<dbReference type="STRING" id="759272.G0S5L9"/>
<dbReference type="Gene3D" id="3.40.350.10">
    <property type="entry name" value="Creatinase/prolidase N-terminal domain"/>
    <property type="match status" value="1"/>
</dbReference>
<dbReference type="InterPro" id="IPR001131">
    <property type="entry name" value="Peptidase_M24B_aminopep-P_CS"/>
</dbReference>
<evidence type="ECO:0000256" key="12">
    <source>
        <dbReference type="ARBA" id="ARBA00030849"/>
    </source>
</evidence>
<dbReference type="HOGENOM" id="CLU_017266_1_2_1"/>
<dbReference type="InterPro" id="IPR000994">
    <property type="entry name" value="Pept_M24"/>
</dbReference>
<dbReference type="InterPro" id="IPR036005">
    <property type="entry name" value="Creatinase/aminopeptidase-like"/>
</dbReference>
<dbReference type="AlphaFoldDB" id="G0S5L9"/>
<dbReference type="Pfam" id="PF05195">
    <property type="entry name" value="AMP_N"/>
    <property type="match status" value="1"/>
</dbReference>
<dbReference type="SUPFAM" id="SSF55920">
    <property type="entry name" value="Creatinase/aminopeptidase"/>
    <property type="match status" value="2"/>
</dbReference>
<dbReference type="eggNOG" id="KOG2737">
    <property type="taxonomic scope" value="Eukaryota"/>
</dbReference>
<keyword evidence="10" id="KW-0482">Metalloprotease</keyword>
<dbReference type="CDD" id="cd01087">
    <property type="entry name" value="Prolidase"/>
    <property type="match status" value="1"/>
</dbReference>
<evidence type="ECO:0000256" key="8">
    <source>
        <dbReference type="ARBA" id="ARBA00022723"/>
    </source>
</evidence>
<dbReference type="GO" id="GO:0070006">
    <property type="term" value="F:metalloaminopeptidase activity"/>
    <property type="evidence" value="ECO:0007669"/>
    <property type="project" value="InterPro"/>
</dbReference>
<evidence type="ECO:0000313" key="17">
    <source>
        <dbReference type="EMBL" id="EGS20638.1"/>
    </source>
</evidence>
<keyword evidence="9" id="KW-0378">Hydrolase</keyword>
<dbReference type="KEGG" id="cthr:CTHT_0024740"/>
<keyword evidence="8 14" id="KW-0479">Metal-binding</keyword>
<evidence type="ECO:0000259" key="16">
    <source>
        <dbReference type="SMART" id="SM01011"/>
    </source>
</evidence>
<evidence type="ECO:0000256" key="1">
    <source>
        <dbReference type="ARBA" id="ARBA00001424"/>
    </source>
</evidence>
<dbReference type="InterPro" id="IPR007865">
    <property type="entry name" value="Aminopep_P_N"/>
</dbReference>
<name>G0S5L9_CHATD</name>
<dbReference type="OMA" id="YELRMIR"/>
<organism evidence="18">
    <name type="scientific">Chaetomium thermophilum (strain DSM 1495 / CBS 144.50 / IMI 039719)</name>
    <name type="common">Thermochaetoides thermophila</name>
    <dbReference type="NCBI Taxonomy" id="759272"/>
    <lineage>
        <taxon>Eukaryota</taxon>
        <taxon>Fungi</taxon>
        <taxon>Dikarya</taxon>
        <taxon>Ascomycota</taxon>
        <taxon>Pezizomycotina</taxon>
        <taxon>Sordariomycetes</taxon>
        <taxon>Sordariomycetidae</taxon>
        <taxon>Sordariales</taxon>
        <taxon>Chaetomiaceae</taxon>
        <taxon>Thermochaetoides</taxon>
    </lineage>
</organism>
<keyword evidence="7" id="KW-0645">Protease</keyword>
<comment type="catalytic activity">
    <reaction evidence="1">
        <text>Release of any N-terminal amino acid, including proline, that is linked to proline, even from a dipeptide or tripeptide.</text>
        <dbReference type="EC" id="3.4.11.9"/>
    </reaction>
</comment>
<dbReference type="OrthoDB" id="10261878at2759"/>
<comment type="cofactor">
    <cofactor evidence="2">
        <name>Mn(2+)</name>
        <dbReference type="ChEBI" id="CHEBI:29035"/>
    </cofactor>
</comment>
<reference evidence="17 18" key="1">
    <citation type="journal article" date="2011" name="Cell">
        <title>Insight into structure and assembly of the nuclear pore complex by utilizing the genome of a eukaryotic thermophile.</title>
        <authorList>
            <person name="Amlacher S."/>
            <person name="Sarges P."/>
            <person name="Flemming D."/>
            <person name="van Noort V."/>
            <person name="Kunze R."/>
            <person name="Devos D.P."/>
            <person name="Arumugam M."/>
            <person name="Bork P."/>
            <person name="Hurt E."/>
        </authorList>
    </citation>
    <scope>NUCLEOTIDE SEQUENCE [LARGE SCALE GENOMIC DNA]</scope>
    <source>
        <strain evidence="18">DSM 1495 / CBS 144.50 / IMI 039719</strain>
    </source>
</reference>
<gene>
    <name evidence="17" type="ORF">CTHT_0024740</name>
</gene>
<evidence type="ECO:0000256" key="4">
    <source>
        <dbReference type="ARBA" id="ARBA00008766"/>
    </source>
</evidence>
<keyword evidence="18" id="KW-1185">Reference proteome</keyword>
<evidence type="ECO:0000256" key="6">
    <source>
        <dbReference type="ARBA" id="ARBA00022438"/>
    </source>
</evidence>
<dbReference type="PROSITE" id="PS00491">
    <property type="entry name" value="PROLINE_PEPTIDASE"/>
    <property type="match status" value="1"/>
</dbReference>
<evidence type="ECO:0000256" key="5">
    <source>
        <dbReference type="ARBA" id="ARBA00012574"/>
    </source>
</evidence>
<dbReference type="RefSeq" id="XP_006692934.1">
    <property type="nucleotide sequence ID" value="XM_006692871.1"/>
</dbReference>
<comment type="function">
    <text evidence="3">Catalyzes the removal of a penultimate prolyl residue from the N-termini of peptides.</text>
</comment>
<dbReference type="InterPro" id="IPR029149">
    <property type="entry name" value="Creatin/AminoP/Spt16_N"/>
</dbReference>
<accession>G0S5L9</accession>
<dbReference type="GO" id="GO:0030145">
    <property type="term" value="F:manganese ion binding"/>
    <property type="evidence" value="ECO:0007669"/>
    <property type="project" value="InterPro"/>
</dbReference>
<evidence type="ECO:0000256" key="13">
    <source>
        <dbReference type="ARBA" id="ARBA00032413"/>
    </source>
</evidence>
<evidence type="ECO:0000256" key="9">
    <source>
        <dbReference type="ARBA" id="ARBA00022801"/>
    </source>
</evidence>
<dbReference type="SMART" id="SM01011">
    <property type="entry name" value="AMP_N"/>
    <property type="match status" value="1"/>
</dbReference>
<comment type="similarity">
    <text evidence="4 14">Belongs to the peptidase M24B family.</text>
</comment>
<evidence type="ECO:0000256" key="3">
    <source>
        <dbReference type="ARBA" id="ARBA00002443"/>
    </source>
</evidence>
<dbReference type="InterPro" id="IPR052433">
    <property type="entry name" value="X-Pro_dipept-like"/>
</dbReference>
<evidence type="ECO:0000256" key="2">
    <source>
        <dbReference type="ARBA" id="ARBA00001936"/>
    </source>
</evidence>
<proteinExistence type="inferred from homology"/>
<dbReference type="GeneID" id="18256512"/>
<dbReference type="PANTHER" id="PTHR43226:SF3">
    <property type="entry name" value="XAA-PRO AMINOPEPTIDASE AN0832-RELATED"/>
    <property type="match status" value="1"/>
</dbReference>
<evidence type="ECO:0000256" key="10">
    <source>
        <dbReference type="ARBA" id="ARBA00023049"/>
    </source>
</evidence>
<feature type="compositionally biased region" description="Low complexity" evidence="15">
    <location>
        <begin position="21"/>
        <end position="31"/>
    </location>
</feature>
<dbReference type="EC" id="3.4.11.9" evidence="5"/>
<keyword evidence="6 17" id="KW-0031">Aminopeptidase</keyword>
<evidence type="ECO:0000313" key="18">
    <source>
        <dbReference type="Proteomes" id="UP000008066"/>
    </source>
</evidence>
<feature type="region of interest" description="Disordered" evidence="15">
    <location>
        <begin position="21"/>
        <end position="49"/>
    </location>
</feature>
<dbReference type="SUPFAM" id="SSF53092">
    <property type="entry name" value="Creatinase/prolidase N-terminal domain"/>
    <property type="match status" value="1"/>
</dbReference>
<evidence type="ECO:0000256" key="11">
    <source>
        <dbReference type="ARBA" id="ARBA00023211"/>
    </source>
</evidence>
<sequence>MGSDYELVPIDEFDALLVDTPTTRTSKSSSPLRELGKAKEARQKPSFPLFSSNDPAEERRFLQWLHADLGKFPAKTHARKVATELGVPSGMIYLLGQEDTLYEDSDQGPKFRQRRYFYYLTGADHAGCAVTYDITRDRLILWIPYTDPRKVLWYGRGPSIEACKDASDVDDVRYIAGLPRYLNNSLDPGATLYVLHPEQAPQFDRTKGTVVIDSVKLQAAMDRARVIKTQYEIEMIRRANAVSSAAHKLVQSRLSCLQNEREIDAIFRGYCIAHGAPTQAYPVIAAAGPAASTLHYEENDQPLPGKQLVVLDAGAEWKCYASDITRTLPLTVSGNGLGFTKEAEEIYTLVLKMQRECIDLVAPGVDFAAIHLHACRVALKGLMDLNILGRPGVSFDEIWHRGTVAAFFPHGLGHHVGLEVHDVSGDQRLLMLPEYVSSVPFPAAGPSRAAIWESCGVLIGAGVLNRRRSGVGRKRQCVTAEMLATLVRTYDAPSTTLRTKYGAGSEKIQQGPSSDPTKRKGQILQGNMIVTIEPGIYFCREYITAYFLNDALHGGYINKEVLARYWDVGGVRIEDDILVTEDGWENLTNVPKEVGELLAAVNGL</sequence>
<dbReference type="Proteomes" id="UP000008066">
    <property type="component" value="Unassembled WGS sequence"/>
</dbReference>
<evidence type="ECO:0000256" key="15">
    <source>
        <dbReference type="SAM" id="MobiDB-lite"/>
    </source>
</evidence>
<feature type="compositionally biased region" description="Basic and acidic residues" evidence="15">
    <location>
        <begin position="34"/>
        <end position="43"/>
    </location>
</feature>
<dbReference type="EMBL" id="GL988041">
    <property type="protein sequence ID" value="EGS20638.1"/>
    <property type="molecule type" value="Genomic_DNA"/>
</dbReference>